<feature type="region of interest" description="Disordered" evidence="1">
    <location>
        <begin position="42"/>
        <end position="77"/>
    </location>
</feature>
<comment type="caution">
    <text evidence="2">The sequence shown here is derived from an EMBL/GenBank/DDBJ whole genome shotgun (WGS) entry which is preliminary data.</text>
</comment>
<reference evidence="2 3" key="1">
    <citation type="submission" date="2021-03" db="EMBL/GenBank/DDBJ databases">
        <title>Sequencing the genomes of 1000 actinobacteria strains.</title>
        <authorList>
            <person name="Klenk H.-P."/>
        </authorList>
    </citation>
    <scope>NUCLEOTIDE SEQUENCE [LARGE SCALE GENOMIC DNA]</scope>
    <source>
        <strain evidence="2 3">DSM 18824</strain>
    </source>
</reference>
<dbReference type="Proteomes" id="UP000755585">
    <property type="component" value="Unassembled WGS sequence"/>
</dbReference>
<keyword evidence="3" id="KW-1185">Reference proteome</keyword>
<evidence type="ECO:0000256" key="1">
    <source>
        <dbReference type="SAM" id="MobiDB-lite"/>
    </source>
</evidence>
<evidence type="ECO:0000313" key="2">
    <source>
        <dbReference type="EMBL" id="MBP2353194.1"/>
    </source>
</evidence>
<organism evidence="2 3">
    <name type="scientific">Kribbella aluminosa</name>
    <dbReference type="NCBI Taxonomy" id="416017"/>
    <lineage>
        <taxon>Bacteria</taxon>
        <taxon>Bacillati</taxon>
        <taxon>Actinomycetota</taxon>
        <taxon>Actinomycetes</taxon>
        <taxon>Propionibacteriales</taxon>
        <taxon>Kribbellaceae</taxon>
        <taxon>Kribbella</taxon>
    </lineage>
</organism>
<proteinExistence type="predicted"/>
<accession>A0ABS4UNJ3</accession>
<feature type="compositionally biased region" description="Basic residues" evidence="1">
    <location>
        <begin position="61"/>
        <end position="75"/>
    </location>
</feature>
<sequence>MMAGDARSAENPHAGKGSSVLLDIGGDIGALVITMPAELDGEEIELRPAGSTNTSSSHTEHHTHTHTHGHSHAHGHAGVLPHVAVVPRPSPAGEIVHSAVFFEVPQGSYELYVRPDGPVRLTVDVAGGSVTEAAWPQ</sequence>
<dbReference type="EMBL" id="JAGINT010000001">
    <property type="protein sequence ID" value="MBP2353194.1"/>
    <property type="molecule type" value="Genomic_DNA"/>
</dbReference>
<gene>
    <name evidence="2" type="ORF">JOF29_004277</name>
</gene>
<name>A0ABS4UNJ3_9ACTN</name>
<protein>
    <submittedName>
        <fullName evidence="2">Uncharacterized protein</fullName>
    </submittedName>
</protein>
<evidence type="ECO:0000313" key="3">
    <source>
        <dbReference type="Proteomes" id="UP000755585"/>
    </source>
</evidence>